<evidence type="ECO:0000313" key="2">
    <source>
        <dbReference type="EMBL" id="CAH1231208.1"/>
    </source>
</evidence>
<dbReference type="AlphaFoldDB" id="A0A8J9VYX7"/>
<feature type="region of interest" description="Disordered" evidence="1">
    <location>
        <begin position="94"/>
        <end position="113"/>
    </location>
</feature>
<gene>
    <name evidence="2" type="primary">Hypp369</name>
    <name evidence="2" type="ORF">BLAG_LOCUS1226</name>
</gene>
<dbReference type="Proteomes" id="UP000838412">
    <property type="component" value="Chromosome 1"/>
</dbReference>
<dbReference type="OrthoDB" id="10025560at2759"/>
<protein>
    <submittedName>
        <fullName evidence="2">Hypp369 protein</fullName>
    </submittedName>
</protein>
<evidence type="ECO:0000256" key="1">
    <source>
        <dbReference type="SAM" id="MobiDB-lite"/>
    </source>
</evidence>
<keyword evidence="3" id="KW-1185">Reference proteome</keyword>
<name>A0A8J9VYX7_BRALA</name>
<sequence length="196" mass="22052">MQTALTAAEVQPLLRPAIVETQASPPYDCTKNYDFQNDGPMQHAELVPGDPLCRPPSLWNKVRRSDVRCSLQGTPKLFTAAQYMIQKVQRTKETEEQDQLMRKPVPSIQRSCPCSPTEVQRMMKGKRLHLSPPASARQYAMSSLKKHTRYSLSISSDEEDTPCLASTKRNDAENKELHEGVSVTGTSVVQKPLLWK</sequence>
<dbReference type="EMBL" id="OV696686">
    <property type="protein sequence ID" value="CAH1231208.1"/>
    <property type="molecule type" value="Genomic_DNA"/>
</dbReference>
<accession>A0A8J9VYX7</accession>
<organism evidence="2 3">
    <name type="scientific">Branchiostoma lanceolatum</name>
    <name type="common">Common lancelet</name>
    <name type="synonym">Amphioxus lanceolatum</name>
    <dbReference type="NCBI Taxonomy" id="7740"/>
    <lineage>
        <taxon>Eukaryota</taxon>
        <taxon>Metazoa</taxon>
        <taxon>Chordata</taxon>
        <taxon>Cephalochordata</taxon>
        <taxon>Leptocardii</taxon>
        <taxon>Amphioxiformes</taxon>
        <taxon>Branchiostomatidae</taxon>
        <taxon>Branchiostoma</taxon>
    </lineage>
</organism>
<evidence type="ECO:0000313" key="3">
    <source>
        <dbReference type="Proteomes" id="UP000838412"/>
    </source>
</evidence>
<proteinExistence type="predicted"/>
<reference evidence="2" key="1">
    <citation type="submission" date="2022-01" db="EMBL/GenBank/DDBJ databases">
        <authorList>
            <person name="Braso-Vives M."/>
        </authorList>
    </citation>
    <scope>NUCLEOTIDE SEQUENCE</scope>
</reference>